<sequence>MDFANMLKNHSACKPAIKQALLRGISVVMKFCQLCMPCFLLDSSSHVGPVKRILLNGHCVRNNLDSSALKCQKKLSVLGMKVALGS</sequence>
<gene>
    <name evidence="1" type="ORF">CDL15_Pgr028001</name>
</gene>
<dbReference type="Proteomes" id="UP000197138">
    <property type="component" value="Unassembled WGS sequence"/>
</dbReference>
<evidence type="ECO:0000313" key="2">
    <source>
        <dbReference type="Proteomes" id="UP000197138"/>
    </source>
</evidence>
<comment type="caution">
    <text evidence="1">The sequence shown here is derived from an EMBL/GenBank/DDBJ whole genome shotgun (WGS) entry which is preliminary data.</text>
</comment>
<protein>
    <submittedName>
        <fullName evidence="1">Uncharacterized protein</fullName>
    </submittedName>
</protein>
<dbReference type="EMBL" id="MTKT01001287">
    <property type="protein sequence ID" value="OWM85214.1"/>
    <property type="molecule type" value="Genomic_DNA"/>
</dbReference>
<reference evidence="2" key="1">
    <citation type="journal article" date="2017" name="Plant J.">
        <title>The pomegranate (Punica granatum L.) genome and the genomics of punicalagin biosynthesis.</title>
        <authorList>
            <person name="Qin G."/>
            <person name="Xu C."/>
            <person name="Ming R."/>
            <person name="Tang H."/>
            <person name="Guyot R."/>
            <person name="Kramer E.M."/>
            <person name="Hu Y."/>
            <person name="Yi X."/>
            <person name="Qi Y."/>
            <person name="Xu X."/>
            <person name="Gao Z."/>
            <person name="Pan H."/>
            <person name="Jian J."/>
            <person name="Tian Y."/>
            <person name="Yue Z."/>
            <person name="Xu Y."/>
        </authorList>
    </citation>
    <scope>NUCLEOTIDE SEQUENCE [LARGE SCALE GENOMIC DNA]</scope>
    <source>
        <strain evidence="2">cv. Dabenzi</strain>
    </source>
</reference>
<evidence type="ECO:0000313" key="1">
    <source>
        <dbReference type="EMBL" id="OWM85214.1"/>
    </source>
</evidence>
<dbReference type="AlphaFoldDB" id="A0A218XK16"/>
<name>A0A218XK16_PUNGR</name>
<organism evidence="1 2">
    <name type="scientific">Punica granatum</name>
    <name type="common">Pomegranate</name>
    <dbReference type="NCBI Taxonomy" id="22663"/>
    <lineage>
        <taxon>Eukaryota</taxon>
        <taxon>Viridiplantae</taxon>
        <taxon>Streptophyta</taxon>
        <taxon>Embryophyta</taxon>
        <taxon>Tracheophyta</taxon>
        <taxon>Spermatophyta</taxon>
        <taxon>Magnoliopsida</taxon>
        <taxon>eudicotyledons</taxon>
        <taxon>Gunneridae</taxon>
        <taxon>Pentapetalae</taxon>
        <taxon>rosids</taxon>
        <taxon>malvids</taxon>
        <taxon>Myrtales</taxon>
        <taxon>Lythraceae</taxon>
        <taxon>Punica</taxon>
    </lineage>
</organism>
<proteinExistence type="predicted"/>
<accession>A0A218XK16</accession>